<dbReference type="Proteomes" id="UP001153269">
    <property type="component" value="Unassembled WGS sequence"/>
</dbReference>
<accession>A0A9N7YPL5</accession>
<proteinExistence type="predicted"/>
<gene>
    <name evidence="2" type="ORF">PLEPLA_LOCUS22932</name>
</gene>
<keyword evidence="3" id="KW-1185">Reference proteome</keyword>
<comment type="caution">
    <text evidence="2">The sequence shown here is derived from an EMBL/GenBank/DDBJ whole genome shotgun (WGS) entry which is preliminary data.</text>
</comment>
<evidence type="ECO:0000313" key="2">
    <source>
        <dbReference type="EMBL" id="CAB1434823.1"/>
    </source>
</evidence>
<protein>
    <submittedName>
        <fullName evidence="2">Uncharacterized protein</fullName>
    </submittedName>
</protein>
<evidence type="ECO:0000256" key="1">
    <source>
        <dbReference type="SAM" id="MobiDB-lite"/>
    </source>
</evidence>
<evidence type="ECO:0000313" key="3">
    <source>
        <dbReference type="Proteomes" id="UP001153269"/>
    </source>
</evidence>
<dbReference type="EMBL" id="CADEAL010001700">
    <property type="protein sequence ID" value="CAB1434823.1"/>
    <property type="molecule type" value="Genomic_DNA"/>
</dbReference>
<feature type="region of interest" description="Disordered" evidence="1">
    <location>
        <begin position="50"/>
        <end position="85"/>
    </location>
</feature>
<feature type="region of interest" description="Disordered" evidence="1">
    <location>
        <begin position="173"/>
        <end position="221"/>
    </location>
</feature>
<organism evidence="2 3">
    <name type="scientific">Pleuronectes platessa</name>
    <name type="common">European plaice</name>
    <dbReference type="NCBI Taxonomy" id="8262"/>
    <lineage>
        <taxon>Eukaryota</taxon>
        <taxon>Metazoa</taxon>
        <taxon>Chordata</taxon>
        <taxon>Craniata</taxon>
        <taxon>Vertebrata</taxon>
        <taxon>Euteleostomi</taxon>
        <taxon>Actinopterygii</taxon>
        <taxon>Neopterygii</taxon>
        <taxon>Teleostei</taxon>
        <taxon>Neoteleostei</taxon>
        <taxon>Acanthomorphata</taxon>
        <taxon>Carangaria</taxon>
        <taxon>Pleuronectiformes</taxon>
        <taxon>Pleuronectoidei</taxon>
        <taxon>Pleuronectidae</taxon>
        <taxon>Pleuronectes</taxon>
    </lineage>
</organism>
<sequence length="221" mass="24783">MTQSSKPSVRSVRQQSAPHSRQRLFVSWRLLGNVPRLHRKYQLPLAPLCDHTSSHQIKPTVTNEGNFSPERRAPSIQSRTSRRQTSRRVMLQLLRDEQERGRTAVNQHAALLLVYPTTQTTSPLHTRETLSWETHTNTTCDRVKRDTGSTFLGRTHTHVSDFVPCLRPGSETLSLRSCEDTSPPSSRVDTSPPSSRVDTSPPSSRVDTSPPSSRVDTSPPS</sequence>
<dbReference type="AlphaFoldDB" id="A0A9N7YPL5"/>
<reference evidence="2" key="1">
    <citation type="submission" date="2020-03" db="EMBL/GenBank/DDBJ databases">
        <authorList>
            <person name="Weist P."/>
        </authorList>
    </citation>
    <scope>NUCLEOTIDE SEQUENCE</scope>
</reference>
<feature type="compositionally biased region" description="Polar residues" evidence="1">
    <location>
        <begin position="54"/>
        <end position="66"/>
    </location>
</feature>
<name>A0A9N7YPL5_PLEPL</name>